<dbReference type="EMBL" id="MDGK01000017">
    <property type="protein sequence ID" value="OIN10687.1"/>
    <property type="molecule type" value="Genomic_DNA"/>
</dbReference>
<dbReference type="Proteomes" id="UP000182654">
    <property type="component" value="Chromosome I"/>
</dbReference>
<name>A0A1H0Q9X0_9PSED</name>
<keyword evidence="4" id="KW-1185">Reference proteome</keyword>
<dbReference type="AlphaFoldDB" id="A0A1H0Q9X0"/>
<evidence type="ECO:0000313" key="2">
    <source>
        <dbReference type="EMBL" id="SDP13980.1"/>
    </source>
</evidence>
<dbReference type="EMBL" id="LT629708">
    <property type="protein sequence ID" value="SDP13980.1"/>
    <property type="molecule type" value="Genomic_DNA"/>
</dbReference>
<evidence type="ECO:0000313" key="1">
    <source>
        <dbReference type="EMBL" id="OIN10687.1"/>
    </source>
</evidence>
<accession>A0A1H0Q9X0</accession>
<dbReference type="Proteomes" id="UP000181686">
    <property type="component" value="Unassembled WGS sequence"/>
</dbReference>
<organism evidence="1 3">
    <name type="scientific">Pseudomonas extremorientalis</name>
    <dbReference type="NCBI Taxonomy" id="169669"/>
    <lineage>
        <taxon>Bacteria</taxon>
        <taxon>Pseudomonadati</taxon>
        <taxon>Pseudomonadota</taxon>
        <taxon>Gammaproteobacteria</taxon>
        <taxon>Pseudomonadales</taxon>
        <taxon>Pseudomonadaceae</taxon>
        <taxon>Pseudomonas</taxon>
    </lineage>
</organism>
<proteinExistence type="predicted"/>
<protein>
    <submittedName>
        <fullName evidence="1">Uncharacterized protein</fullName>
    </submittedName>
</protein>
<dbReference type="RefSeq" id="WP_071489273.1">
    <property type="nucleotide sequence ID" value="NZ_CP089519.1"/>
</dbReference>
<evidence type="ECO:0000313" key="4">
    <source>
        <dbReference type="Proteomes" id="UP000182654"/>
    </source>
</evidence>
<sequence>MALTIDKVVGGGVDIPNGGDTPAARVFVYGKALFPDQPLIFHNDREPEVRITADNQGDWNHAVATPQQQSYTFYVTTRDGQNASNRWQVNKV</sequence>
<reference evidence="1 3" key="1">
    <citation type="submission" date="2016-08" db="EMBL/GenBank/DDBJ databases">
        <title>Draft genome sequence of the type strain of Pseudomonas extremorientalis LMG 19695T isolated from drinking water reservoir.</title>
        <authorList>
            <person name="Tambong J.T."/>
        </authorList>
    </citation>
    <scope>NUCLEOTIDE SEQUENCE [LARGE SCALE GENOMIC DNA]</scope>
    <source>
        <strain evidence="1 3">LMG 19695</strain>
    </source>
</reference>
<gene>
    <name evidence="1" type="ORF">BFN10_08310</name>
    <name evidence="2" type="ORF">SAMN04490184_2406</name>
</gene>
<reference evidence="2 4" key="2">
    <citation type="submission" date="2016-10" db="EMBL/GenBank/DDBJ databases">
        <authorList>
            <person name="Varghese N."/>
            <person name="Submissions S."/>
        </authorList>
    </citation>
    <scope>NUCLEOTIDE SEQUENCE [LARGE SCALE GENOMIC DNA]</scope>
    <source>
        <strain evidence="2 4">BS2774</strain>
    </source>
</reference>
<evidence type="ECO:0000313" key="3">
    <source>
        <dbReference type="Proteomes" id="UP000181686"/>
    </source>
</evidence>